<keyword evidence="1" id="KW-0812">Transmembrane</keyword>
<dbReference type="EMBL" id="CP002051">
    <property type="protein sequence ID" value="ADI32539.1"/>
    <property type="molecule type" value="Genomic_DNA"/>
</dbReference>
<feature type="transmembrane region" description="Helical" evidence="1">
    <location>
        <begin position="30"/>
        <end position="48"/>
    </location>
</feature>
<name>D7D9U3_STAHD</name>
<keyword evidence="1" id="KW-1133">Transmembrane helix</keyword>
<evidence type="ECO:0000313" key="2">
    <source>
        <dbReference type="EMBL" id="ADI32539.1"/>
    </source>
</evidence>
<evidence type="ECO:0000313" key="3">
    <source>
        <dbReference type="Proteomes" id="UP000002573"/>
    </source>
</evidence>
<dbReference type="Proteomes" id="UP000002573">
    <property type="component" value="Chromosome"/>
</dbReference>
<sequence length="56" mass="6641">MSIAEKIIWVMMFLFPIFVVMLFGLRIIGLIVLLTVSIIVLRTILWWYNEKNSKNI</sequence>
<organism evidence="2 3">
    <name type="scientific">Staphylothermus hellenicus (strain DSM 12710 / JCM 10830 / BK20S6-10-b1 / P8)</name>
    <dbReference type="NCBI Taxonomy" id="591019"/>
    <lineage>
        <taxon>Archaea</taxon>
        <taxon>Thermoproteota</taxon>
        <taxon>Thermoprotei</taxon>
        <taxon>Desulfurococcales</taxon>
        <taxon>Desulfurococcaceae</taxon>
        <taxon>Staphylothermus</taxon>
    </lineage>
</organism>
<dbReference type="AlphaFoldDB" id="D7D9U3"/>
<accession>D7D9U3</accession>
<protein>
    <submittedName>
        <fullName evidence="2">Uncharacterized protein</fullName>
    </submittedName>
</protein>
<reference evidence="2 3" key="2">
    <citation type="journal article" date="2011" name="Stand. Genomic Sci.">
        <title>Complete genome sequence of Staphylothermus hellenicus P8.</title>
        <authorList>
            <person name="Anderson I."/>
            <person name="Wirth R."/>
            <person name="Lucas S."/>
            <person name="Copeland A."/>
            <person name="Lapidus A."/>
            <person name="Cheng J.F."/>
            <person name="Goodwin L."/>
            <person name="Pitluck S."/>
            <person name="Davenport K."/>
            <person name="Detter J.C."/>
            <person name="Han C."/>
            <person name="Tapia R."/>
            <person name="Land M."/>
            <person name="Hauser L."/>
            <person name="Pati A."/>
            <person name="Mikhailova N."/>
            <person name="Woyke T."/>
            <person name="Klenk H.P."/>
            <person name="Kyrpides N."/>
            <person name="Ivanova N."/>
        </authorList>
    </citation>
    <scope>NUCLEOTIDE SEQUENCE [LARGE SCALE GENOMIC DNA]</scope>
    <source>
        <strain evidence="3">DSM 12710 / JCM 10830 / BK20S6-10-b1 / P8</strain>
    </source>
</reference>
<keyword evidence="1" id="KW-0472">Membrane</keyword>
<proteinExistence type="predicted"/>
<keyword evidence="3" id="KW-1185">Reference proteome</keyword>
<feature type="transmembrane region" description="Helical" evidence="1">
    <location>
        <begin position="7"/>
        <end position="24"/>
    </location>
</feature>
<dbReference type="HOGENOM" id="CLU_3003310_0_0_2"/>
<gene>
    <name evidence="2" type="ordered locus">Shell_1451</name>
</gene>
<dbReference type="KEGG" id="shc:Shell_1451"/>
<reference evidence="3" key="1">
    <citation type="submission" date="2010-05" db="EMBL/GenBank/DDBJ databases">
        <title>Complete sequence of Staphylothermus hellenicus DSM 12710.</title>
        <authorList>
            <consortium name="US DOE Joint Genome Institute"/>
            <person name="Lucas S."/>
            <person name="Copeland A."/>
            <person name="Lapidus A."/>
            <person name="Cheng J.-F."/>
            <person name="Bruce D."/>
            <person name="Goodwin L."/>
            <person name="Pitluck S."/>
            <person name="Davenport K."/>
            <person name="Detter J.C."/>
            <person name="Han C."/>
            <person name="Tapia R."/>
            <person name="Larimer F."/>
            <person name="Land M."/>
            <person name="Hauser L."/>
            <person name="Kyrpides N."/>
            <person name="Mikhailova N."/>
            <person name="Anderson I.J."/>
            <person name="Woyke T."/>
        </authorList>
    </citation>
    <scope>NUCLEOTIDE SEQUENCE [LARGE SCALE GENOMIC DNA]</scope>
    <source>
        <strain evidence="3">DSM 12710 / JCM 10830 / BK20S6-10-b1 / P8</strain>
    </source>
</reference>
<evidence type="ECO:0000256" key="1">
    <source>
        <dbReference type="SAM" id="Phobius"/>
    </source>
</evidence>